<dbReference type="OrthoDB" id="1913277at2759"/>
<comment type="subcellular location">
    <subcellularLocation>
        <location evidence="1">Membrane</location>
        <topology evidence="1">Multi-pass membrane protein</topology>
    </subcellularLocation>
</comment>
<evidence type="ECO:0000256" key="1">
    <source>
        <dbReference type="ARBA" id="ARBA00004141"/>
    </source>
</evidence>
<protein>
    <submittedName>
        <fullName evidence="6">Uncharacterized protein</fullName>
    </submittedName>
</protein>
<sequence>MSMEARPSPVDEAPPETSAPDSLASPGNPFGDGGPVVCLVTGIRDAFAGGVMGSVFGFGQGIWKRQGFKGSLKEAGSSAKMFALLSGVHTLVTCCLRKIRGKQDAINAGIAGCATGLVLSTPGTPDTLLRSCVTFAAFSYIIERFGRPPAAIASSLDYFPVQQETRKTERGFSLDVLPPFVLPPLLLSNELSSRLKLKEYTNLRNW</sequence>
<evidence type="ECO:0000313" key="6">
    <source>
        <dbReference type="EMBL" id="KAH7331089.1"/>
    </source>
</evidence>
<feature type="region of interest" description="Disordered" evidence="5">
    <location>
        <begin position="1"/>
        <end position="26"/>
    </location>
</feature>
<dbReference type="PANTHER" id="PTHR14110:SF1">
    <property type="entry name" value="CHLOROPLASTIC IMPORT INNER MEMBRANE TRANSLOCASE SUBUNIT TIM22-2-RELATED"/>
    <property type="match status" value="1"/>
</dbReference>
<dbReference type="GO" id="GO:0045036">
    <property type="term" value="P:protein targeting to chloroplast"/>
    <property type="evidence" value="ECO:0007669"/>
    <property type="project" value="TreeGrafter"/>
</dbReference>
<keyword evidence="2" id="KW-0812">Transmembrane</keyword>
<reference evidence="6" key="1">
    <citation type="submission" date="2021-08" db="EMBL/GenBank/DDBJ databases">
        <title>WGS assembly of Ceratopteris richardii.</title>
        <authorList>
            <person name="Marchant D.B."/>
            <person name="Chen G."/>
            <person name="Jenkins J."/>
            <person name="Shu S."/>
            <person name="Leebens-Mack J."/>
            <person name="Grimwood J."/>
            <person name="Schmutz J."/>
            <person name="Soltis P."/>
            <person name="Soltis D."/>
            <person name="Chen Z.-H."/>
        </authorList>
    </citation>
    <scope>NUCLEOTIDE SEQUENCE</scope>
    <source>
        <strain evidence="6">Whitten #5841</strain>
        <tissue evidence="6">Leaf</tissue>
    </source>
</reference>
<evidence type="ECO:0000256" key="4">
    <source>
        <dbReference type="ARBA" id="ARBA00023136"/>
    </source>
</evidence>
<evidence type="ECO:0000256" key="5">
    <source>
        <dbReference type="SAM" id="MobiDB-lite"/>
    </source>
</evidence>
<evidence type="ECO:0000256" key="3">
    <source>
        <dbReference type="ARBA" id="ARBA00022989"/>
    </source>
</evidence>
<evidence type="ECO:0000313" key="7">
    <source>
        <dbReference type="Proteomes" id="UP000825935"/>
    </source>
</evidence>
<dbReference type="PANTHER" id="PTHR14110">
    <property type="entry name" value="MITOCHONDRIAL IMPORT INNER MEMBRANE TRANSLOCASE SUBUNIT TIM22"/>
    <property type="match status" value="1"/>
</dbReference>
<evidence type="ECO:0000256" key="2">
    <source>
        <dbReference type="ARBA" id="ARBA00022692"/>
    </source>
</evidence>
<keyword evidence="4" id="KW-0472">Membrane</keyword>
<dbReference type="Proteomes" id="UP000825935">
    <property type="component" value="Chromosome 20"/>
</dbReference>
<dbReference type="GO" id="GO:0008320">
    <property type="term" value="F:protein transmembrane transporter activity"/>
    <property type="evidence" value="ECO:0007669"/>
    <property type="project" value="TreeGrafter"/>
</dbReference>
<comment type="caution">
    <text evidence="6">The sequence shown here is derived from an EMBL/GenBank/DDBJ whole genome shotgun (WGS) entry which is preliminary data.</text>
</comment>
<dbReference type="OMA" id="LVKPKHW"/>
<dbReference type="AlphaFoldDB" id="A0A8T2SDY0"/>
<dbReference type="GO" id="GO:0009941">
    <property type="term" value="C:chloroplast envelope"/>
    <property type="evidence" value="ECO:0007669"/>
    <property type="project" value="TreeGrafter"/>
</dbReference>
<dbReference type="InterPro" id="IPR039175">
    <property type="entry name" value="TIM22"/>
</dbReference>
<dbReference type="EMBL" id="CM035425">
    <property type="protein sequence ID" value="KAH7331089.1"/>
    <property type="molecule type" value="Genomic_DNA"/>
</dbReference>
<dbReference type="GO" id="GO:0042721">
    <property type="term" value="C:TIM22 mitochondrial import inner membrane insertion complex"/>
    <property type="evidence" value="ECO:0007669"/>
    <property type="project" value="InterPro"/>
</dbReference>
<proteinExistence type="predicted"/>
<accession>A0A8T2SDY0</accession>
<organism evidence="6 7">
    <name type="scientific">Ceratopteris richardii</name>
    <name type="common">Triangle waterfern</name>
    <dbReference type="NCBI Taxonomy" id="49495"/>
    <lineage>
        <taxon>Eukaryota</taxon>
        <taxon>Viridiplantae</taxon>
        <taxon>Streptophyta</taxon>
        <taxon>Embryophyta</taxon>
        <taxon>Tracheophyta</taxon>
        <taxon>Polypodiopsida</taxon>
        <taxon>Polypodiidae</taxon>
        <taxon>Polypodiales</taxon>
        <taxon>Pteridineae</taxon>
        <taxon>Pteridaceae</taxon>
        <taxon>Parkerioideae</taxon>
        <taxon>Ceratopteris</taxon>
    </lineage>
</organism>
<name>A0A8T2SDY0_CERRI</name>
<dbReference type="GO" id="GO:0045039">
    <property type="term" value="P:protein insertion into mitochondrial inner membrane"/>
    <property type="evidence" value="ECO:0007669"/>
    <property type="project" value="InterPro"/>
</dbReference>
<keyword evidence="7" id="KW-1185">Reference proteome</keyword>
<gene>
    <name evidence="6" type="ORF">KP509_20G014200</name>
</gene>
<keyword evidence="3" id="KW-1133">Transmembrane helix</keyword>
<dbReference type="Pfam" id="PF02466">
    <property type="entry name" value="Tim17"/>
    <property type="match status" value="1"/>
</dbReference>